<dbReference type="EMBL" id="CM001440">
    <property type="protein sequence ID" value="EHR62925.1"/>
    <property type="molecule type" value="Genomic_DNA"/>
</dbReference>
<evidence type="ECO:0000313" key="2">
    <source>
        <dbReference type="EMBL" id="EHR62925.1"/>
    </source>
</evidence>
<evidence type="ECO:0000256" key="1">
    <source>
        <dbReference type="SAM" id="SignalP"/>
    </source>
</evidence>
<sequence>MRKLALAASGMAVTLALTACGGDGETATGLSGGGAGTFGDLQQLVASVGDKAEQVQSVKFDAEMTMLGMNFTMTGQSRMDPDDIAMSMTMSMAGQEQEVRIVDQAIYMRMPDSGEPGKPWQKGDMSGQFAELENNASMAALLESYNPRKTLEQFQQSGGTITGSEATTLDGQRVTLYTIDIDPVEMMKASGEEMPAEMMSMMESLGTIPALLYLDSENLPVRMEFEMNMNDMVREAAEAAGEEIPAEVKNNPDMLTMSMSQNYYDWGQPVTIEAPPADQVSSTPLEGF</sequence>
<dbReference type="STRING" id="882082.SaccyDRAFT_4104"/>
<keyword evidence="3" id="KW-1185">Reference proteome</keyword>
<dbReference type="Gene3D" id="2.50.20.20">
    <property type="match status" value="1"/>
</dbReference>
<reference evidence="2 3" key="1">
    <citation type="submission" date="2011-11" db="EMBL/GenBank/DDBJ databases">
        <title>The Noncontiguous Finished sequence of Saccharomonospora cyanea NA-134.</title>
        <authorList>
            <consortium name="US DOE Joint Genome Institute"/>
            <person name="Lucas S."/>
            <person name="Han J."/>
            <person name="Lapidus A."/>
            <person name="Cheng J.-F."/>
            <person name="Goodwin L."/>
            <person name="Pitluck S."/>
            <person name="Peters L."/>
            <person name="Ovchinnikova G."/>
            <person name="Lu M."/>
            <person name="Detter J.C."/>
            <person name="Han C."/>
            <person name="Tapia R."/>
            <person name="Land M."/>
            <person name="Hauser L."/>
            <person name="Kyrpides N."/>
            <person name="Ivanova N."/>
            <person name="Pagani I."/>
            <person name="Brambilla E.-M."/>
            <person name="Klenk H.-P."/>
            <person name="Woyke T."/>
        </authorList>
    </citation>
    <scope>NUCLEOTIDE SEQUENCE [LARGE SCALE GENOMIC DNA]</scope>
    <source>
        <strain evidence="2 3">NA-134</strain>
    </source>
</reference>
<accession>H5XJB5</accession>
<dbReference type="InterPro" id="IPR029046">
    <property type="entry name" value="LolA/LolB/LppX"/>
</dbReference>
<gene>
    <name evidence="2" type="ORF">SaccyDRAFT_4104</name>
</gene>
<proteinExistence type="predicted"/>
<protein>
    <recommendedName>
        <fullName evidence="4">Lipoprotein</fullName>
    </recommendedName>
</protein>
<feature type="signal peptide" evidence="1">
    <location>
        <begin position="1"/>
        <end position="21"/>
    </location>
</feature>
<keyword evidence="1" id="KW-0732">Signal</keyword>
<evidence type="ECO:0000313" key="3">
    <source>
        <dbReference type="Proteomes" id="UP000002791"/>
    </source>
</evidence>
<feature type="chain" id="PRO_5003601793" description="Lipoprotein" evidence="1">
    <location>
        <begin position="22"/>
        <end position="288"/>
    </location>
</feature>
<dbReference type="PROSITE" id="PS51257">
    <property type="entry name" value="PROKAR_LIPOPROTEIN"/>
    <property type="match status" value="1"/>
</dbReference>
<evidence type="ECO:0008006" key="4">
    <source>
        <dbReference type="Google" id="ProtNLM"/>
    </source>
</evidence>
<dbReference type="HOGENOM" id="CLU_088491_0_0_11"/>
<name>H5XJB5_9PSEU</name>
<dbReference type="Proteomes" id="UP000002791">
    <property type="component" value="Chromosome"/>
</dbReference>
<dbReference type="AlphaFoldDB" id="H5XJB5"/>
<dbReference type="SUPFAM" id="SSF89392">
    <property type="entry name" value="Prokaryotic lipoproteins and lipoprotein localization factors"/>
    <property type="match status" value="1"/>
</dbReference>
<organism evidence="2 3">
    <name type="scientific">Saccharomonospora cyanea NA-134</name>
    <dbReference type="NCBI Taxonomy" id="882082"/>
    <lineage>
        <taxon>Bacteria</taxon>
        <taxon>Bacillati</taxon>
        <taxon>Actinomycetota</taxon>
        <taxon>Actinomycetes</taxon>
        <taxon>Pseudonocardiales</taxon>
        <taxon>Pseudonocardiaceae</taxon>
        <taxon>Saccharomonospora</taxon>
    </lineage>
</organism>